<protein>
    <submittedName>
        <fullName evidence="2">Uncharacterized protein</fullName>
    </submittedName>
</protein>
<dbReference type="Gene3D" id="1.10.10.1210">
    <property type="entry name" value="MAGE homology domain, winged helix WH2 motif"/>
    <property type="match status" value="1"/>
</dbReference>
<feature type="compositionally biased region" description="Polar residues" evidence="1">
    <location>
        <begin position="166"/>
        <end position="187"/>
    </location>
</feature>
<evidence type="ECO:0000313" key="2">
    <source>
        <dbReference type="EMBL" id="CAL8077284.1"/>
    </source>
</evidence>
<dbReference type="InterPro" id="IPR041899">
    <property type="entry name" value="MAGE_WH2"/>
</dbReference>
<accession>A0ABP1PVS1</accession>
<keyword evidence="3" id="KW-1185">Reference proteome</keyword>
<feature type="region of interest" description="Disordered" evidence="1">
    <location>
        <begin position="119"/>
        <end position="187"/>
    </location>
</feature>
<comment type="caution">
    <text evidence="2">The sequence shown here is derived from an EMBL/GenBank/DDBJ whole genome shotgun (WGS) entry which is preliminary data.</text>
</comment>
<proteinExistence type="predicted"/>
<name>A0ABP1PVS1_9HEXA</name>
<dbReference type="EMBL" id="CAXLJM020000012">
    <property type="protein sequence ID" value="CAL8077284.1"/>
    <property type="molecule type" value="Genomic_DNA"/>
</dbReference>
<organism evidence="2 3">
    <name type="scientific">Orchesella dallaii</name>
    <dbReference type="NCBI Taxonomy" id="48710"/>
    <lineage>
        <taxon>Eukaryota</taxon>
        <taxon>Metazoa</taxon>
        <taxon>Ecdysozoa</taxon>
        <taxon>Arthropoda</taxon>
        <taxon>Hexapoda</taxon>
        <taxon>Collembola</taxon>
        <taxon>Entomobryomorpha</taxon>
        <taxon>Entomobryoidea</taxon>
        <taxon>Orchesellidae</taxon>
        <taxon>Orchesellinae</taxon>
        <taxon>Orchesella</taxon>
    </lineage>
</organism>
<reference evidence="2 3" key="1">
    <citation type="submission" date="2024-08" db="EMBL/GenBank/DDBJ databases">
        <authorList>
            <person name="Cucini C."/>
            <person name="Frati F."/>
        </authorList>
    </citation>
    <scope>NUCLEOTIDE SEQUENCE [LARGE SCALE GENOMIC DNA]</scope>
</reference>
<dbReference type="Proteomes" id="UP001642540">
    <property type="component" value="Unassembled WGS sequence"/>
</dbReference>
<sequence length="187" mass="20556">MQFCEILKLKRTQLTQYLKKEFVNTGYLALKDDENTGKKYSWGVRAELECSKVHMLKHAQERIPGSDLVQNFYPQCKSIMMGDSVKEKDELMKLINAQGRNILEDQADVYLLNDAQSISSRSDSSDLPDNDDTLTDVSDFSNEDASDTGAHFANTDVCDSDVGAAESNTGNASTTGIVANLPTASAD</sequence>
<gene>
    <name evidence="2" type="ORF">ODALV1_LOCUS3766</name>
</gene>
<evidence type="ECO:0000313" key="3">
    <source>
        <dbReference type="Proteomes" id="UP001642540"/>
    </source>
</evidence>
<evidence type="ECO:0000256" key="1">
    <source>
        <dbReference type="SAM" id="MobiDB-lite"/>
    </source>
</evidence>